<dbReference type="Gene3D" id="4.10.240.10">
    <property type="entry name" value="Zn(2)-C6 fungal-type DNA-binding domain"/>
    <property type="match status" value="1"/>
</dbReference>
<dbReference type="PANTHER" id="PTHR47424">
    <property type="entry name" value="REGULATORY PROTEIN GAL4"/>
    <property type="match status" value="1"/>
</dbReference>
<dbReference type="AlphaFoldDB" id="A0A0D2E2W0"/>
<reference evidence="8 9" key="1">
    <citation type="submission" date="2015-01" db="EMBL/GenBank/DDBJ databases">
        <title>The Genome Sequence of Exophiala xenobiotica CBS118157.</title>
        <authorList>
            <consortium name="The Broad Institute Genomics Platform"/>
            <person name="Cuomo C."/>
            <person name="de Hoog S."/>
            <person name="Gorbushina A."/>
            <person name="Stielow B."/>
            <person name="Teixiera M."/>
            <person name="Abouelleil A."/>
            <person name="Chapman S.B."/>
            <person name="Priest M."/>
            <person name="Young S.K."/>
            <person name="Wortman J."/>
            <person name="Nusbaum C."/>
            <person name="Birren B."/>
        </authorList>
    </citation>
    <scope>NUCLEOTIDE SEQUENCE [LARGE SCALE GENOMIC DNA]</scope>
    <source>
        <strain evidence="8 9">CBS 118157</strain>
    </source>
</reference>
<dbReference type="InterPro" id="IPR001138">
    <property type="entry name" value="Zn2Cys6_DnaBD"/>
</dbReference>
<evidence type="ECO:0000313" key="9">
    <source>
        <dbReference type="Proteomes" id="UP000054342"/>
    </source>
</evidence>
<dbReference type="HOGENOM" id="CLU_008511_1_1_1"/>
<keyword evidence="5" id="KW-0539">Nucleus</keyword>
<evidence type="ECO:0000256" key="3">
    <source>
        <dbReference type="ARBA" id="ARBA00023125"/>
    </source>
</evidence>
<feature type="region of interest" description="Disordered" evidence="6">
    <location>
        <begin position="1"/>
        <end position="23"/>
    </location>
</feature>
<dbReference type="InterPro" id="IPR051127">
    <property type="entry name" value="Fungal_SecMet_Regulators"/>
</dbReference>
<keyword evidence="3" id="KW-0238">DNA-binding</keyword>
<feature type="region of interest" description="Disordered" evidence="6">
    <location>
        <begin position="198"/>
        <end position="230"/>
    </location>
</feature>
<dbReference type="OrthoDB" id="424974at2759"/>
<dbReference type="STRING" id="348802.A0A0D2E2W0"/>
<feature type="region of interest" description="Disordered" evidence="6">
    <location>
        <begin position="43"/>
        <end position="73"/>
    </location>
</feature>
<feature type="region of interest" description="Disordered" evidence="6">
    <location>
        <begin position="87"/>
        <end position="158"/>
    </location>
</feature>
<dbReference type="GO" id="GO:0000978">
    <property type="term" value="F:RNA polymerase II cis-regulatory region sequence-specific DNA binding"/>
    <property type="evidence" value="ECO:0007669"/>
    <property type="project" value="TreeGrafter"/>
</dbReference>
<keyword evidence="9" id="KW-1185">Reference proteome</keyword>
<dbReference type="CDD" id="cd00067">
    <property type="entry name" value="GAL4"/>
    <property type="match status" value="1"/>
</dbReference>
<dbReference type="PROSITE" id="PS50048">
    <property type="entry name" value="ZN2_CY6_FUNGAL_2"/>
    <property type="match status" value="1"/>
</dbReference>
<dbReference type="Proteomes" id="UP000054342">
    <property type="component" value="Unassembled WGS sequence"/>
</dbReference>
<dbReference type="InterPro" id="IPR036864">
    <property type="entry name" value="Zn2-C6_fun-type_DNA-bd_sf"/>
</dbReference>
<evidence type="ECO:0000256" key="2">
    <source>
        <dbReference type="ARBA" id="ARBA00023015"/>
    </source>
</evidence>
<proteinExistence type="predicted"/>
<dbReference type="GO" id="GO:0005634">
    <property type="term" value="C:nucleus"/>
    <property type="evidence" value="ECO:0007669"/>
    <property type="project" value="TreeGrafter"/>
</dbReference>
<dbReference type="EMBL" id="KN847323">
    <property type="protein sequence ID" value="KIW49065.1"/>
    <property type="molecule type" value="Genomic_DNA"/>
</dbReference>
<dbReference type="GO" id="GO:0000435">
    <property type="term" value="P:positive regulation of transcription from RNA polymerase II promoter by galactose"/>
    <property type="evidence" value="ECO:0007669"/>
    <property type="project" value="TreeGrafter"/>
</dbReference>
<dbReference type="SMART" id="SM00906">
    <property type="entry name" value="Fungal_trans"/>
    <property type="match status" value="1"/>
</dbReference>
<evidence type="ECO:0000313" key="8">
    <source>
        <dbReference type="EMBL" id="KIW49065.1"/>
    </source>
</evidence>
<feature type="compositionally biased region" description="Basic residues" evidence="6">
    <location>
        <begin position="216"/>
        <end position="225"/>
    </location>
</feature>
<dbReference type="RefSeq" id="XP_013309649.1">
    <property type="nucleotide sequence ID" value="XM_013454195.1"/>
</dbReference>
<evidence type="ECO:0000256" key="6">
    <source>
        <dbReference type="SAM" id="MobiDB-lite"/>
    </source>
</evidence>
<accession>A0A0D2E2W0</accession>
<sequence>MQPGAAPQAPTEDTAEGPPLKRNKVSAACDVCRNKKIKCDGVQPECGPCRTRPSHNTRCSWQHSISRGSVPVPEEVARLQQRIRDLEQKLNTGSVTTAQRPSQPHLDRPRSIPLEAHNGEEGNQRGFRRPERPSSGFPREGDARPGRESSVLIDDESPASAMVGSLEDTAISRRFFGGSSAGTFMNYIRNVVARRSGRNNESPLSSMAGASEKSRSPQRRNRRRSLNADDWALPPRNRADALMSVYWDIVHPLYPYIDRTVLMTQYGNLFSGQGPADVDVSVLCSLNLIFALSCQLDTTVSAERRRTSSTVFFQRAQGLLDLWKLDETVESVQALLLLGQYLQSTNEPSQCWLFVGAAIRMAQSLGLHLVHHGDSESTASRRRKEVRRRVWHGCVFMDRVLAMTYGRPTMISRSVASATPLPQPVDDEELAEGQDFAARQGAPTKLDFFIHSLKLHDVLEQLLENDRSNSGNCDQASFIGIDAKLMAWELALPQHLKDGHLVASAEQAQTSTRQMVLLRQAVVLRQRYLHVRLLALRPMLSAQITTDINDFGNQPLGTNLSRRLTHQCSIVCIKIAQEAIDLVHTHRASDWATTGLLAAWWYNVLFVYSAATVLVAANLRPISDPELSAESTAESWRRAMNILEGYRDYSKSIPRLITTLEVLSAEIPERYSHYVQNVEHRQSAIMGGRQLGMPPAPTSRYNMVPMMMPADMQEAPIYNVDFGNGGSHEPDYSELIFDPGDLSWLNSMPVEF</sequence>
<dbReference type="GO" id="GO:0008270">
    <property type="term" value="F:zinc ion binding"/>
    <property type="evidence" value="ECO:0007669"/>
    <property type="project" value="InterPro"/>
</dbReference>
<dbReference type="SMART" id="SM00066">
    <property type="entry name" value="GAL4"/>
    <property type="match status" value="1"/>
</dbReference>
<protein>
    <recommendedName>
        <fullName evidence="7">Zn(2)-C6 fungal-type domain-containing protein</fullName>
    </recommendedName>
</protein>
<evidence type="ECO:0000256" key="5">
    <source>
        <dbReference type="ARBA" id="ARBA00023242"/>
    </source>
</evidence>
<feature type="compositionally biased region" description="Polar residues" evidence="6">
    <location>
        <begin position="89"/>
        <end position="102"/>
    </location>
</feature>
<dbReference type="CDD" id="cd12148">
    <property type="entry name" value="fungal_TF_MHR"/>
    <property type="match status" value="1"/>
</dbReference>
<keyword evidence="1" id="KW-0479">Metal-binding</keyword>
<dbReference type="GO" id="GO:0000981">
    <property type="term" value="F:DNA-binding transcription factor activity, RNA polymerase II-specific"/>
    <property type="evidence" value="ECO:0007669"/>
    <property type="project" value="InterPro"/>
</dbReference>
<feature type="domain" description="Zn(2)-C6 fungal-type" evidence="7">
    <location>
        <begin position="28"/>
        <end position="61"/>
    </location>
</feature>
<feature type="compositionally biased region" description="Polar residues" evidence="6">
    <location>
        <begin position="54"/>
        <end position="67"/>
    </location>
</feature>
<evidence type="ECO:0000256" key="1">
    <source>
        <dbReference type="ARBA" id="ARBA00022723"/>
    </source>
</evidence>
<organism evidence="8 9">
    <name type="scientific">Exophiala xenobiotica</name>
    <dbReference type="NCBI Taxonomy" id="348802"/>
    <lineage>
        <taxon>Eukaryota</taxon>
        <taxon>Fungi</taxon>
        <taxon>Dikarya</taxon>
        <taxon>Ascomycota</taxon>
        <taxon>Pezizomycotina</taxon>
        <taxon>Eurotiomycetes</taxon>
        <taxon>Chaetothyriomycetidae</taxon>
        <taxon>Chaetothyriales</taxon>
        <taxon>Herpotrichiellaceae</taxon>
        <taxon>Exophiala</taxon>
    </lineage>
</organism>
<keyword evidence="4" id="KW-0804">Transcription</keyword>
<dbReference type="GO" id="GO:0006351">
    <property type="term" value="P:DNA-templated transcription"/>
    <property type="evidence" value="ECO:0007669"/>
    <property type="project" value="InterPro"/>
</dbReference>
<dbReference type="Pfam" id="PF04082">
    <property type="entry name" value="Fungal_trans"/>
    <property type="match status" value="1"/>
</dbReference>
<name>A0A0D2E2W0_9EURO</name>
<evidence type="ECO:0000259" key="7">
    <source>
        <dbReference type="PROSITE" id="PS50048"/>
    </source>
</evidence>
<evidence type="ECO:0000256" key="4">
    <source>
        <dbReference type="ARBA" id="ARBA00023163"/>
    </source>
</evidence>
<dbReference type="SUPFAM" id="SSF57701">
    <property type="entry name" value="Zn2/Cys6 DNA-binding domain"/>
    <property type="match status" value="1"/>
</dbReference>
<dbReference type="InterPro" id="IPR007219">
    <property type="entry name" value="XnlR_reg_dom"/>
</dbReference>
<dbReference type="PANTHER" id="PTHR47424:SF4">
    <property type="entry name" value="ZN(II)2CYS6 TRANSCRIPTION FACTOR (EUROFUNG)"/>
    <property type="match status" value="1"/>
</dbReference>
<keyword evidence="2" id="KW-0805">Transcription regulation</keyword>
<dbReference type="GeneID" id="25332687"/>
<dbReference type="Pfam" id="PF00172">
    <property type="entry name" value="Zn_clus"/>
    <property type="match status" value="1"/>
</dbReference>
<gene>
    <name evidence="8" type="ORF">PV05_10779</name>
</gene>
<feature type="compositionally biased region" description="Basic and acidic residues" evidence="6">
    <location>
        <begin position="117"/>
        <end position="132"/>
    </location>
</feature>